<keyword evidence="10" id="KW-1185">Reference proteome</keyword>
<dbReference type="InterPro" id="IPR004840">
    <property type="entry name" value="Amino_acid_permease_CS"/>
</dbReference>
<keyword evidence="3 7" id="KW-0812">Transmembrane</keyword>
<dbReference type="PIRSF" id="PIRSF006060">
    <property type="entry name" value="AA_transporter"/>
    <property type="match status" value="1"/>
</dbReference>
<evidence type="ECO:0000256" key="5">
    <source>
        <dbReference type="ARBA" id="ARBA00022989"/>
    </source>
</evidence>
<keyword evidence="5 7" id="KW-1133">Transmembrane helix</keyword>
<dbReference type="GO" id="GO:0016020">
    <property type="term" value="C:membrane"/>
    <property type="evidence" value="ECO:0007669"/>
    <property type="project" value="UniProtKB-SubCell"/>
</dbReference>
<feature type="transmembrane region" description="Helical" evidence="7">
    <location>
        <begin position="283"/>
        <end position="303"/>
    </location>
</feature>
<accession>A0A0C3MFG7</accession>
<sequence>MSKADLGYDSEKLGVPPAFAPASSSTSRVEEDPALFEAEETLHRGLKARQISMIALGGAVGTGLIIGSGTALRRGGPLGMLLGYSFVGFICYLVMCALGEMAAYLPHKKGFSGYASRFVDPALGFALGWNYLFKYLIVTPNNLSAAGIVIRYWDTQAKVHIAVWMTIFILLVFLINLLGIRFFGELEFWMSSIKVLALIGLILFGLICDLGGNPRHDRVGFRYWDNPGVFSYYLKEGALGKFLGVWSVMTNALFAYMGTELIGVTVGEAENPRKNIPRAIRRTFWRILIFYVGGVFVIGLIVPSNDPNLFTATKAKVGLCSAVFVLSAANSDLYIGSRTLYALAAEGKAPAIFKRVNRMGVPYPALIFCTAFCCLVYLNVQASSAQVFNYFVSLVTFFGATTWMCIVYSHIRFMKALEVQSIPRSNLPYRAPFQPYGSHFALVVTGIITFFKGFDTFMPWNHKTFITSYIGAPVFFALWLGYKLFYRTRVIPPAEVDLVSGKRQIDEEEERYLAKQEAKGPRTTWQKIWDSL</sequence>
<evidence type="ECO:0000313" key="9">
    <source>
        <dbReference type="EMBL" id="KIO32462.1"/>
    </source>
</evidence>
<dbReference type="PANTHER" id="PTHR43341:SF9">
    <property type="entry name" value="DICARBOXYLIC AMINO ACID PERMEASE"/>
    <property type="match status" value="1"/>
</dbReference>
<feature type="transmembrane region" description="Helical" evidence="7">
    <location>
        <begin position="51"/>
        <end position="72"/>
    </location>
</feature>
<feature type="transmembrane region" description="Helical" evidence="7">
    <location>
        <begin position="161"/>
        <end position="182"/>
    </location>
</feature>
<dbReference type="PANTHER" id="PTHR43341">
    <property type="entry name" value="AMINO ACID PERMEASE"/>
    <property type="match status" value="1"/>
</dbReference>
<dbReference type="OrthoDB" id="10062876at2759"/>
<evidence type="ECO:0000256" key="7">
    <source>
        <dbReference type="SAM" id="Phobius"/>
    </source>
</evidence>
<reference evidence="10" key="2">
    <citation type="submission" date="2015-01" db="EMBL/GenBank/DDBJ databases">
        <title>Evolutionary Origins and Diversification of the Mycorrhizal Mutualists.</title>
        <authorList>
            <consortium name="DOE Joint Genome Institute"/>
            <consortium name="Mycorrhizal Genomics Consortium"/>
            <person name="Kohler A."/>
            <person name="Kuo A."/>
            <person name="Nagy L.G."/>
            <person name="Floudas D."/>
            <person name="Copeland A."/>
            <person name="Barry K.W."/>
            <person name="Cichocki N."/>
            <person name="Veneault-Fourrey C."/>
            <person name="LaButti K."/>
            <person name="Lindquist E.A."/>
            <person name="Lipzen A."/>
            <person name="Lundell T."/>
            <person name="Morin E."/>
            <person name="Murat C."/>
            <person name="Riley R."/>
            <person name="Ohm R."/>
            <person name="Sun H."/>
            <person name="Tunlid A."/>
            <person name="Henrissat B."/>
            <person name="Grigoriev I.V."/>
            <person name="Hibbett D.S."/>
            <person name="Martin F."/>
        </authorList>
    </citation>
    <scope>NUCLEOTIDE SEQUENCE [LARGE SCALE GENOMIC DNA]</scope>
    <source>
        <strain evidence="10">MUT 4182</strain>
    </source>
</reference>
<evidence type="ECO:0000256" key="1">
    <source>
        <dbReference type="ARBA" id="ARBA00004141"/>
    </source>
</evidence>
<proteinExistence type="predicted"/>
<dbReference type="PROSITE" id="PS00218">
    <property type="entry name" value="AMINO_ACID_PERMEASE_1"/>
    <property type="match status" value="1"/>
</dbReference>
<dbReference type="Gene3D" id="1.20.1740.10">
    <property type="entry name" value="Amino acid/polyamine transporter I"/>
    <property type="match status" value="1"/>
</dbReference>
<feature type="domain" description="Amino acid permease/ SLC12A" evidence="8">
    <location>
        <begin position="51"/>
        <end position="489"/>
    </location>
</feature>
<keyword evidence="4" id="KW-0029">Amino-acid transport</keyword>
<dbReference type="InterPro" id="IPR050524">
    <property type="entry name" value="APC_YAT"/>
</dbReference>
<dbReference type="Proteomes" id="UP000054248">
    <property type="component" value="Unassembled WGS sequence"/>
</dbReference>
<dbReference type="STRING" id="1051891.A0A0C3MFG7"/>
<protein>
    <recommendedName>
        <fullName evidence="8">Amino acid permease/ SLC12A domain-containing protein</fullName>
    </recommendedName>
</protein>
<dbReference type="GO" id="GO:0015171">
    <property type="term" value="F:amino acid transmembrane transporter activity"/>
    <property type="evidence" value="ECO:0007669"/>
    <property type="project" value="TreeGrafter"/>
</dbReference>
<gene>
    <name evidence="9" type="ORF">M407DRAFT_13898</name>
</gene>
<evidence type="ECO:0000256" key="2">
    <source>
        <dbReference type="ARBA" id="ARBA00022448"/>
    </source>
</evidence>
<dbReference type="FunFam" id="1.20.1740.10:FF:000001">
    <property type="entry name" value="Amino acid permease"/>
    <property type="match status" value="1"/>
</dbReference>
<evidence type="ECO:0000259" key="8">
    <source>
        <dbReference type="Pfam" id="PF00324"/>
    </source>
</evidence>
<feature type="transmembrane region" description="Helical" evidence="7">
    <location>
        <begin position="390"/>
        <end position="411"/>
    </location>
</feature>
<keyword evidence="6 7" id="KW-0472">Membrane</keyword>
<evidence type="ECO:0000256" key="6">
    <source>
        <dbReference type="ARBA" id="ARBA00023136"/>
    </source>
</evidence>
<comment type="subcellular location">
    <subcellularLocation>
        <location evidence="1">Membrane</location>
        <topology evidence="1">Multi-pass membrane protein</topology>
    </subcellularLocation>
</comment>
<evidence type="ECO:0000313" key="10">
    <source>
        <dbReference type="Proteomes" id="UP000054248"/>
    </source>
</evidence>
<evidence type="ECO:0000256" key="4">
    <source>
        <dbReference type="ARBA" id="ARBA00022970"/>
    </source>
</evidence>
<dbReference type="Pfam" id="PF00324">
    <property type="entry name" value="AA_permease"/>
    <property type="match status" value="1"/>
</dbReference>
<feature type="transmembrane region" description="Helical" evidence="7">
    <location>
        <begin position="356"/>
        <end position="378"/>
    </location>
</feature>
<feature type="transmembrane region" description="Helical" evidence="7">
    <location>
        <begin position="188"/>
        <end position="208"/>
    </location>
</feature>
<evidence type="ECO:0000256" key="3">
    <source>
        <dbReference type="ARBA" id="ARBA00022692"/>
    </source>
</evidence>
<reference evidence="9 10" key="1">
    <citation type="submission" date="2014-04" db="EMBL/GenBank/DDBJ databases">
        <authorList>
            <consortium name="DOE Joint Genome Institute"/>
            <person name="Kuo A."/>
            <person name="Girlanda M."/>
            <person name="Perotto S."/>
            <person name="Kohler A."/>
            <person name="Nagy L.G."/>
            <person name="Floudas D."/>
            <person name="Copeland A."/>
            <person name="Barry K.W."/>
            <person name="Cichocki N."/>
            <person name="Veneault-Fourrey C."/>
            <person name="LaButti K."/>
            <person name="Lindquist E.A."/>
            <person name="Lipzen A."/>
            <person name="Lundell T."/>
            <person name="Morin E."/>
            <person name="Murat C."/>
            <person name="Sun H."/>
            <person name="Tunlid A."/>
            <person name="Henrissat B."/>
            <person name="Grigoriev I.V."/>
            <person name="Hibbett D.S."/>
            <person name="Martin F."/>
            <person name="Nordberg H.P."/>
            <person name="Cantor M.N."/>
            <person name="Hua S.X."/>
        </authorList>
    </citation>
    <scope>NUCLEOTIDE SEQUENCE [LARGE SCALE GENOMIC DNA]</scope>
    <source>
        <strain evidence="9 10">MUT 4182</strain>
    </source>
</reference>
<feature type="transmembrane region" description="Helical" evidence="7">
    <location>
        <begin position="78"/>
        <end position="99"/>
    </location>
</feature>
<dbReference type="EMBL" id="KN822954">
    <property type="protein sequence ID" value="KIO32462.1"/>
    <property type="molecule type" value="Genomic_DNA"/>
</dbReference>
<name>A0A0C3MFG7_9AGAM</name>
<keyword evidence="2" id="KW-0813">Transport</keyword>
<organism evidence="9 10">
    <name type="scientific">Tulasnella calospora MUT 4182</name>
    <dbReference type="NCBI Taxonomy" id="1051891"/>
    <lineage>
        <taxon>Eukaryota</taxon>
        <taxon>Fungi</taxon>
        <taxon>Dikarya</taxon>
        <taxon>Basidiomycota</taxon>
        <taxon>Agaricomycotina</taxon>
        <taxon>Agaricomycetes</taxon>
        <taxon>Cantharellales</taxon>
        <taxon>Tulasnellaceae</taxon>
        <taxon>Tulasnella</taxon>
    </lineage>
</organism>
<dbReference type="InterPro" id="IPR004841">
    <property type="entry name" value="AA-permease/SLC12A_dom"/>
</dbReference>
<feature type="transmembrane region" description="Helical" evidence="7">
    <location>
        <begin position="466"/>
        <end position="485"/>
    </location>
</feature>
<dbReference type="AlphaFoldDB" id="A0A0C3MFG7"/>
<dbReference type="HOGENOM" id="CLU_007946_12_1_1"/>